<keyword evidence="7 11" id="KW-0067">ATP-binding</keyword>
<evidence type="ECO:0000313" key="15">
    <source>
        <dbReference type="Proteomes" id="UP000036045"/>
    </source>
</evidence>
<sequence length="546" mass="62777">MSIFIGGAWPYANGSLHLGHVAALLPGDILARYYRQKGEKVLYVSGSDCNGTPISIRAQQENTSVQEIADRYHAEFSQCFSKLGFSYDLFTRTDAKHHHASVQEIFLSLLQKGYLSKKTVEQAYCQKNNQFLPDRFVEGICPYCKQRARGDQCDHCSSILDPLELEDKRCKICGEEPVIKKTEHFYFAFSNFQKELENYVKQAEDNQLWNENAVSLTKRYLREGLPDRAVTRDLPNGIDVPLEGFEGKKIYVWIEAVAGYLTASMEACKAKGLHVDDYWNSETISYYVHGKDNIPFHTVIWPSILLGLGRKSLPTHIVSSEYLTLEKRKLSTSQNWAVWVPYILQKYDPDSLRYFLTINAPETRDTDFSWREFIYSHNSELLGAYGNFVNRTLKFIQKAYNSKIPNRQVSKEIIASTDEVYRSAGNWIERGKSKKALEEIFAYIRSANRYFDQQKPWEQVKNDKEAGEITLANCTFMIVNLAQLLEPFVPFSTQKIRAMLGITNLEWRLQPTLPEEILSVTPLFARLDLGLIEEELNLLIMGQKHS</sequence>
<protein>
    <recommendedName>
        <fullName evidence="11">Methionine--tRNA ligase</fullName>
        <ecNumber evidence="11">6.1.1.10</ecNumber>
    </recommendedName>
    <alternativeName>
        <fullName evidence="11">Methionyl-tRNA synthetase</fullName>
        <shortName evidence="11">MetRS</shortName>
    </alternativeName>
</protein>
<dbReference type="HAMAP" id="MF_00098">
    <property type="entry name" value="Met_tRNA_synth_type1"/>
    <property type="match status" value="1"/>
</dbReference>
<dbReference type="InterPro" id="IPR029038">
    <property type="entry name" value="MetRS_Zn"/>
</dbReference>
<keyword evidence="5 11" id="KW-0436">Ligase</keyword>
<reference evidence="14 15" key="1">
    <citation type="submission" date="2015-05" db="EMBL/GenBank/DDBJ databases">
        <title>Whole genome sequence and identification of bacterial endophytes from Costus igneus.</title>
        <authorList>
            <person name="Lee Y.P."/>
            <person name="Gan H.M."/>
            <person name="Eng W."/>
            <person name="Wheatley M.S."/>
            <person name="Caraballo A."/>
            <person name="Polter S."/>
            <person name="Savka M.A."/>
            <person name="Hudson A.O."/>
        </authorList>
    </citation>
    <scope>NUCLEOTIDE SEQUENCE [LARGE SCALE GENOMIC DNA]</scope>
    <source>
        <strain evidence="14 15">RIT379</strain>
    </source>
</reference>
<dbReference type="InterPro" id="IPR015413">
    <property type="entry name" value="Methionyl/Leucyl_tRNA_Synth"/>
</dbReference>
<dbReference type="CDD" id="cd00814">
    <property type="entry name" value="MetRS_core"/>
    <property type="match status" value="1"/>
</dbReference>
<dbReference type="SUPFAM" id="SSF47323">
    <property type="entry name" value="Anticodon-binding domain of a subclass of class I aminoacyl-tRNA synthetases"/>
    <property type="match status" value="1"/>
</dbReference>
<evidence type="ECO:0000256" key="3">
    <source>
        <dbReference type="ARBA" id="ARBA00008258"/>
    </source>
</evidence>
<evidence type="ECO:0000256" key="10">
    <source>
        <dbReference type="ARBA" id="ARBA00047364"/>
    </source>
</evidence>
<evidence type="ECO:0000313" key="14">
    <source>
        <dbReference type="EMBL" id="KLV27954.1"/>
    </source>
</evidence>
<proteinExistence type="inferred from homology"/>
<dbReference type="InterPro" id="IPR001412">
    <property type="entry name" value="aa-tRNA-synth_I_CS"/>
</dbReference>
<dbReference type="GO" id="GO:0004825">
    <property type="term" value="F:methionine-tRNA ligase activity"/>
    <property type="evidence" value="ECO:0007669"/>
    <property type="project" value="UniProtKB-UniRule"/>
</dbReference>
<feature type="domain" description="Methionyl/Leucyl tRNA synthetase" evidence="12">
    <location>
        <begin position="4"/>
        <end position="393"/>
    </location>
</feature>
<accession>A0A0J1IPS2</accession>
<feature type="binding site" evidence="11">
    <location>
        <position position="332"/>
    </location>
    <ligand>
        <name>ATP</name>
        <dbReference type="ChEBI" id="CHEBI:30616"/>
    </ligand>
</feature>
<dbReference type="PROSITE" id="PS00178">
    <property type="entry name" value="AA_TRNA_LIGASE_I"/>
    <property type="match status" value="1"/>
</dbReference>
<dbReference type="InterPro" id="IPR041872">
    <property type="entry name" value="Anticodon_Met"/>
</dbReference>
<feature type="domain" description="Methionyl-tRNA synthetase anticodon-binding" evidence="13">
    <location>
        <begin position="412"/>
        <end position="508"/>
    </location>
</feature>
<dbReference type="Pfam" id="PF19303">
    <property type="entry name" value="Anticodon_3"/>
    <property type="match status" value="1"/>
</dbReference>
<dbReference type="RefSeq" id="WP_047940508.1">
    <property type="nucleotide sequence ID" value="NZ_JBANBP010000184.1"/>
</dbReference>
<dbReference type="EC" id="6.1.1.10" evidence="11"/>
<organism evidence="14 15">
    <name type="scientific">Niallia circulans</name>
    <name type="common">Bacillus circulans</name>
    <dbReference type="NCBI Taxonomy" id="1397"/>
    <lineage>
        <taxon>Bacteria</taxon>
        <taxon>Bacillati</taxon>
        <taxon>Bacillota</taxon>
        <taxon>Bacilli</taxon>
        <taxon>Bacillales</taxon>
        <taxon>Bacillaceae</taxon>
        <taxon>Niallia</taxon>
    </lineage>
</organism>
<feature type="binding site" evidence="11">
    <location>
        <position position="141"/>
    </location>
    <ligand>
        <name>Zn(2+)</name>
        <dbReference type="ChEBI" id="CHEBI:29105"/>
    </ligand>
</feature>
<evidence type="ECO:0000256" key="5">
    <source>
        <dbReference type="ARBA" id="ARBA00022598"/>
    </source>
</evidence>
<dbReference type="Gene3D" id="3.40.50.620">
    <property type="entry name" value="HUPs"/>
    <property type="match status" value="1"/>
</dbReference>
<evidence type="ECO:0000259" key="13">
    <source>
        <dbReference type="Pfam" id="PF19303"/>
    </source>
</evidence>
<dbReference type="InterPro" id="IPR023458">
    <property type="entry name" value="Met-tRNA_ligase_1"/>
</dbReference>
<dbReference type="GO" id="GO:0005524">
    <property type="term" value="F:ATP binding"/>
    <property type="evidence" value="ECO:0007669"/>
    <property type="project" value="UniProtKB-UniRule"/>
</dbReference>
<keyword evidence="9 11" id="KW-0030">Aminoacyl-tRNA synthetase</keyword>
<keyword evidence="4 11" id="KW-0963">Cytoplasm</keyword>
<dbReference type="PANTHER" id="PTHR45765">
    <property type="entry name" value="METHIONINE--TRNA LIGASE"/>
    <property type="match status" value="1"/>
</dbReference>
<dbReference type="PANTHER" id="PTHR45765:SF1">
    <property type="entry name" value="METHIONINE--TRNA LIGASE, CYTOPLASMIC"/>
    <property type="match status" value="1"/>
</dbReference>
<dbReference type="InterPro" id="IPR014729">
    <property type="entry name" value="Rossmann-like_a/b/a_fold"/>
</dbReference>
<evidence type="ECO:0000256" key="8">
    <source>
        <dbReference type="ARBA" id="ARBA00022917"/>
    </source>
</evidence>
<dbReference type="InterPro" id="IPR014758">
    <property type="entry name" value="Met-tRNA_synth"/>
</dbReference>
<dbReference type="CDD" id="cd07957">
    <property type="entry name" value="Anticodon_Ia_Met"/>
    <property type="match status" value="1"/>
</dbReference>
<keyword evidence="8 11" id="KW-0648">Protein biosynthesis</keyword>
<dbReference type="Gene3D" id="1.10.730.10">
    <property type="entry name" value="Isoleucyl-tRNA Synthetase, Domain 1"/>
    <property type="match status" value="1"/>
</dbReference>
<feature type="short sequence motif" description="'HIGH' region" evidence="11">
    <location>
        <begin position="10"/>
        <end position="20"/>
    </location>
</feature>
<keyword evidence="11" id="KW-0862">Zinc</keyword>
<dbReference type="NCBIfam" id="TIGR00398">
    <property type="entry name" value="metG"/>
    <property type="match status" value="1"/>
</dbReference>
<comment type="subcellular location">
    <subcellularLocation>
        <location evidence="2 11">Cytoplasm</location>
    </subcellularLocation>
</comment>
<dbReference type="InterPro" id="IPR033911">
    <property type="entry name" value="MetRS_core"/>
</dbReference>
<evidence type="ECO:0000256" key="2">
    <source>
        <dbReference type="ARBA" id="ARBA00004496"/>
    </source>
</evidence>
<comment type="cofactor">
    <cofactor evidence="11">
        <name>Zn(2+)</name>
        <dbReference type="ChEBI" id="CHEBI:29105"/>
    </cofactor>
    <text evidence="11">Binds 1 zinc ion per subunit.</text>
</comment>
<dbReference type="InterPro" id="IPR009080">
    <property type="entry name" value="tRNAsynth_Ia_anticodon-bd"/>
</dbReference>
<feature type="binding site" evidence="11">
    <location>
        <position position="144"/>
    </location>
    <ligand>
        <name>Zn(2+)</name>
        <dbReference type="ChEBI" id="CHEBI:29105"/>
    </ligand>
</feature>
<dbReference type="SUPFAM" id="SSF52374">
    <property type="entry name" value="Nucleotidylyl transferase"/>
    <property type="match status" value="1"/>
</dbReference>
<comment type="caution">
    <text evidence="14">The sequence shown here is derived from an EMBL/GenBank/DDBJ whole genome shotgun (WGS) entry which is preliminary data.</text>
</comment>
<dbReference type="GO" id="GO:0046872">
    <property type="term" value="F:metal ion binding"/>
    <property type="evidence" value="ECO:0007669"/>
    <property type="project" value="UniProtKB-KW"/>
</dbReference>
<dbReference type="GO" id="GO:0006431">
    <property type="term" value="P:methionyl-tRNA aminoacylation"/>
    <property type="evidence" value="ECO:0007669"/>
    <property type="project" value="UniProtKB-UniRule"/>
</dbReference>
<dbReference type="Proteomes" id="UP000036045">
    <property type="component" value="Unassembled WGS sequence"/>
</dbReference>
<comment type="subunit">
    <text evidence="11">Monomer.</text>
</comment>
<feature type="binding site" evidence="11">
    <location>
        <position position="156"/>
    </location>
    <ligand>
        <name>Zn(2+)</name>
        <dbReference type="ChEBI" id="CHEBI:29105"/>
    </ligand>
</feature>
<keyword evidence="15" id="KW-1185">Reference proteome</keyword>
<evidence type="ECO:0000256" key="11">
    <source>
        <dbReference type="HAMAP-Rule" id="MF_00098"/>
    </source>
</evidence>
<dbReference type="FunFam" id="2.20.28.20:FF:000001">
    <property type="entry name" value="Methionine--tRNA ligase"/>
    <property type="match status" value="1"/>
</dbReference>
<comment type="similarity">
    <text evidence="3 11">Belongs to the class-I aminoacyl-tRNA synthetase family. MetG type 1 subfamily.</text>
</comment>
<dbReference type="AlphaFoldDB" id="A0A0J1IPS2"/>
<evidence type="ECO:0000259" key="12">
    <source>
        <dbReference type="Pfam" id="PF09334"/>
    </source>
</evidence>
<dbReference type="Pfam" id="PF09334">
    <property type="entry name" value="tRNA-synt_1g"/>
    <property type="match status" value="1"/>
</dbReference>
<dbReference type="EMBL" id="LDPH01000002">
    <property type="protein sequence ID" value="KLV27954.1"/>
    <property type="molecule type" value="Genomic_DNA"/>
</dbReference>
<dbReference type="OrthoDB" id="9810191at2"/>
<dbReference type="GO" id="GO:0005829">
    <property type="term" value="C:cytosol"/>
    <property type="evidence" value="ECO:0007669"/>
    <property type="project" value="TreeGrafter"/>
</dbReference>
<feature type="short sequence motif" description="'KMSKS' region" evidence="11">
    <location>
        <begin position="329"/>
        <end position="333"/>
    </location>
</feature>
<evidence type="ECO:0000256" key="6">
    <source>
        <dbReference type="ARBA" id="ARBA00022741"/>
    </source>
</evidence>
<name>A0A0J1IPS2_NIACI</name>
<evidence type="ECO:0000256" key="4">
    <source>
        <dbReference type="ARBA" id="ARBA00022490"/>
    </source>
</evidence>
<dbReference type="PATRIC" id="fig|1397.4.peg.1953"/>
<evidence type="ECO:0000256" key="1">
    <source>
        <dbReference type="ARBA" id="ARBA00003314"/>
    </source>
</evidence>
<keyword evidence="6 11" id="KW-0547">Nucleotide-binding</keyword>
<gene>
    <name evidence="11" type="primary">metG</name>
    <name evidence="14" type="ORF">ABW02_03410</name>
</gene>
<dbReference type="Gene3D" id="2.20.28.20">
    <property type="entry name" value="Methionyl-tRNA synthetase, Zn-domain"/>
    <property type="match status" value="1"/>
</dbReference>
<evidence type="ECO:0000256" key="9">
    <source>
        <dbReference type="ARBA" id="ARBA00023146"/>
    </source>
</evidence>
<feature type="binding site" evidence="11">
    <location>
        <position position="153"/>
    </location>
    <ligand>
        <name>Zn(2+)</name>
        <dbReference type="ChEBI" id="CHEBI:29105"/>
    </ligand>
</feature>
<comment type="function">
    <text evidence="1 11">Is required not only for elongation of protein synthesis but also for the initiation of all mRNA translation through initiator tRNA(fMet) aminoacylation.</text>
</comment>
<dbReference type="SUPFAM" id="SSF57770">
    <property type="entry name" value="Methionyl-tRNA synthetase (MetRS), Zn-domain"/>
    <property type="match status" value="1"/>
</dbReference>
<keyword evidence="11" id="KW-0479">Metal-binding</keyword>
<evidence type="ECO:0000256" key="7">
    <source>
        <dbReference type="ARBA" id="ARBA00022840"/>
    </source>
</evidence>
<dbReference type="PRINTS" id="PR01041">
    <property type="entry name" value="TRNASYNTHMET"/>
</dbReference>
<comment type="catalytic activity">
    <reaction evidence="10 11">
        <text>tRNA(Met) + L-methionine + ATP = L-methionyl-tRNA(Met) + AMP + diphosphate</text>
        <dbReference type="Rhea" id="RHEA:13481"/>
        <dbReference type="Rhea" id="RHEA-COMP:9667"/>
        <dbReference type="Rhea" id="RHEA-COMP:9698"/>
        <dbReference type="ChEBI" id="CHEBI:30616"/>
        <dbReference type="ChEBI" id="CHEBI:33019"/>
        <dbReference type="ChEBI" id="CHEBI:57844"/>
        <dbReference type="ChEBI" id="CHEBI:78442"/>
        <dbReference type="ChEBI" id="CHEBI:78530"/>
        <dbReference type="ChEBI" id="CHEBI:456215"/>
        <dbReference type="EC" id="6.1.1.10"/>
    </reaction>
</comment>